<sequence>MEYTNRDKNNAIKNRNMETKKTYSLNSGSISDTFQKIVDWIQENEVSVTSKTGKEYVRLPFVVAFIVAILVPFALVIGIILALAFGINITFERIGKKEKSVHNDKPY</sequence>
<evidence type="ECO:0000256" key="1">
    <source>
        <dbReference type="SAM" id="Phobius"/>
    </source>
</evidence>
<gene>
    <name evidence="2" type="ORF">C5745_04145</name>
</gene>
<keyword evidence="3" id="KW-1185">Reference proteome</keyword>
<dbReference type="EMBL" id="PVBQ01000003">
    <property type="protein sequence ID" value="PRD48402.1"/>
    <property type="molecule type" value="Genomic_DNA"/>
</dbReference>
<keyword evidence="1" id="KW-0472">Membrane</keyword>
<protein>
    <recommendedName>
        <fullName evidence="4">DUF4342 domain-containing protein</fullName>
    </recommendedName>
</protein>
<feature type="transmembrane region" description="Helical" evidence="1">
    <location>
        <begin position="61"/>
        <end position="87"/>
    </location>
</feature>
<evidence type="ECO:0000313" key="2">
    <source>
        <dbReference type="EMBL" id="PRD48402.1"/>
    </source>
</evidence>
<name>A0A2S9J6K5_9SPHI</name>
<evidence type="ECO:0008006" key="4">
    <source>
        <dbReference type="Google" id="ProtNLM"/>
    </source>
</evidence>
<evidence type="ECO:0000313" key="3">
    <source>
        <dbReference type="Proteomes" id="UP000239711"/>
    </source>
</evidence>
<accession>A0A2S9J6K5</accession>
<keyword evidence="1" id="KW-1133">Transmembrane helix</keyword>
<dbReference type="AlphaFoldDB" id="A0A2S9J6K5"/>
<keyword evidence="1" id="KW-0812">Transmembrane</keyword>
<comment type="caution">
    <text evidence="2">The sequence shown here is derived from an EMBL/GenBank/DDBJ whole genome shotgun (WGS) entry which is preliminary data.</text>
</comment>
<organism evidence="2 3">
    <name type="scientific">Sphingobacterium haloxyli</name>
    <dbReference type="NCBI Taxonomy" id="2100533"/>
    <lineage>
        <taxon>Bacteria</taxon>
        <taxon>Pseudomonadati</taxon>
        <taxon>Bacteroidota</taxon>
        <taxon>Sphingobacteriia</taxon>
        <taxon>Sphingobacteriales</taxon>
        <taxon>Sphingobacteriaceae</taxon>
        <taxon>Sphingobacterium</taxon>
    </lineage>
</organism>
<reference evidence="2 3" key="1">
    <citation type="submission" date="2018-02" db="EMBL/GenBank/DDBJ databases">
        <title>The draft genome of Sphingobacterium sp. 5JN-11.</title>
        <authorList>
            <person name="Liu L."/>
            <person name="Li L."/>
            <person name="Liang L."/>
            <person name="Zhang X."/>
            <person name="Wang T."/>
        </authorList>
    </citation>
    <scope>NUCLEOTIDE SEQUENCE [LARGE SCALE GENOMIC DNA]</scope>
    <source>
        <strain evidence="2 3">5JN-11</strain>
    </source>
</reference>
<dbReference type="Proteomes" id="UP000239711">
    <property type="component" value="Unassembled WGS sequence"/>
</dbReference>
<proteinExistence type="predicted"/>